<dbReference type="VEuPathDB" id="VectorBase:LOC119176725"/>
<feature type="compositionally biased region" description="Polar residues" evidence="1">
    <location>
        <begin position="215"/>
        <end position="224"/>
    </location>
</feature>
<sequence length="327" mass="36698">MRQGHRSIVSKVLRGSKMPRLPRDDIRVNVRPRDGLDIRNTCDVNLDKAIRNRAGVGDDEMISVCPNPTQYILVISTLEESTATKIAKMKKVLTISGKSITIRVSLERKQIDFCKGCGRLSHRPDVCPRPDITPQWARDNPLNGHECTPQCRICGEAHPMANRMCKAKYKVPHIVKQRRCKTRFRDFQERTLSPSDSNADAVEGGHPSRSRSRTHSQQAMGRSTRSGSPSPVKRRSKSRSTSRSRSRSRSRNENRHQLQQDIGGATPGGKEKGPRKITWHDLVTGAKADSAQGHHLSGRPWAAADPGLAARMENMEKENRELRQELA</sequence>
<name>A0A9J6D6U7_RHIMP</name>
<feature type="region of interest" description="Disordered" evidence="1">
    <location>
        <begin position="186"/>
        <end position="308"/>
    </location>
</feature>
<evidence type="ECO:0000313" key="3">
    <source>
        <dbReference type="Proteomes" id="UP000821866"/>
    </source>
</evidence>
<feature type="compositionally biased region" description="Basic residues" evidence="1">
    <location>
        <begin position="232"/>
        <end position="249"/>
    </location>
</feature>
<dbReference type="EMBL" id="JABSTU010000011">
    <property type="protein sequence ID" value="KAH8009793.1"/>
    <property type="molecule type" value="Genomic_DNA"/>
</dbReference>
<evidence type="ECO:0000313" key="2">
    <source>
        <dbReference type="EMBL" id="KAH8009793.1"/>
    </source>
</evidence>
<protein>
    <submittedName>
        <fullName evidence="2">Uncharacterized protein</fullName>
    </submittedName>
</protein>
<proteinExistence type="predicted"/>
<reference evidence="2" key="2">
    <citation type="submission" date="2021-09" db="EMBL/GenBank/DDBJ databases">
        <authorList>
            <person name="Jia N."/>
            <person name="Wang J."/>
            <person name="Shi W."/>
            <person name="Du L."/>
            <person name="Sun Y."/>
            <person name="Zhan W."/>
            <person name="Jiang J."/>
            <person name="Wang Q."/>
            <person name="Zhang B."/>
            <person name="Ji P."/>
            <person name="Sakyi L.B."/>
            <person name="Cui X."/>
            <person name="Yuan T."/>
            <person name="Jiang B."/>
            <person name="Yang W."/>
            <person name="Lam T.T.-Y."/>
            <person name="Chang Q."/>
            <person name="Ding S."/>
            <person name="Wang X."/>
            <person name="Zhu J."/>
            <person name="Ruan X."/>
            <person name="Zhao L."/>
            <person name="Wei J."/>
            <person name="Que T."/>
            <person name="Du C."/>
            <person name="Cheng J."/>
            <person name="Dai P."/>
            <person name="Han X."/>
            <person name="Huang E."/>
            <person name="Gao Y."/>
            <person name="Liu J."/>
            <person name="Shao H."/>
            <person name="Ye R."/>
            <person name="Li L."/>
            <person name="Wei W."/>
            <person name="Wang X."/>
            <person name="Wang C."/>
            <person name="Huo Q."/>
            <person name="Li W."/>
            <person name="Guo W."/>
            <person name="Chen H."/>
            <person name="Chen S."/>
            <person name="Zhou L."/>
            <person name="Zhou L."/>
            <person name="Ni X."/>
            <person name="Tian J."/>
            <person name="Zhou Y."/>
            <person name="Sheng Y."/>
            <person name="Liu T."/>
            <person name="Pan Y."/>
            <person name="Xia L."/>
            <person name="Li J."/>
            <person name="Zhao F."/>
            <person name="Cao W."/>
        </authorList>
    </citation>
    <scope>NUCLEOTIDE SEQUENCE</scope>
    <source>
        <strain evidence="2">Rmic-2018</strain>
        <tissue evidence="2">Larvae</tissue>
    </source>
</reference>
<evidence type="ECO:0000256" key="1">
    <source>
        <dbReference type="SAM" id="MobiDB-lite"/>
    </source>
</evidence>
<keyword evidence="3" id="KW-1185">Reference proteome</keyword>
<accession>A0A9J6D6U7</accession>
<organism evidence="2 3">
    <name type="scientific">Rhipicephalus microplus</name>
    <name type="common">Cattle tick</name>
    <name type="synonym">Boophilus microplus</name>
    <dbReference type="NCBI Taxonomy" id="6941"/>
    <lineage>
        <taxon>Eukaryota</taxon>
        <taxon>Metazoa</taxon>
        <taxon>Ecdysozoa</taxon>
        <taxon>Arthropoda</taxon>
        <taxon>Chelicerata</taxon>
        <taxon>Arachnida</taxon>
        <taxon>Acari</taxon>
        <taxon>Parasitiformes</taxon>
        <taxon>Ixodida</taxon>
        <taxon>Ixodoidea</taxon>
        <taxon>Ixodidae</taxon>
        <taxon>Rhipicephalinae</taxon>
        <taxon>Rhipicephalus</taxon>
        <taxon>Boophilus</taxon>
    </lineage>
</organism>
<dbReference type="Proteomes" id="UP000821866">
    <property type="component" value="Chromosome 9"/>
</dbReference>
<reference evidence="2" key="1">
    <citation type="journal article" date="2020" name="Cell">
        <title>Large-Scale Comparative Analyses of Tick Genomes Elucidate Their Genetic Diversity and Vector Capacities.</title>
        <authorList>
            <consortium name="Tick Genome and Microbiome Consortium (TIGMIC)"/>
            <person name="Jia N."/>
            <person name="Wang J."/>
            <person name="Shi W."/>
            <person name="Du L."/>
            <person name="Sun Y."/>
            <person name="Zhan W."/>
            <person name="Jiang J.F."/>
            <person name="Wang Q."/>
            <person name="Zhang B."/>
            <person name="Ji P."/>
            <person name="Bell-Sakyi L."/>
            <person name="Cui X.M."/>
            <person name="Yuan T.T."/>
            <person name="Jiang B.G."/>
            <person name="Yang W.F."/>
            <person name="Lam T.T."/>
            <person name="Chang Q.C."/>
            <person name="Ding S.J."/>
            <person name="Wang X.J."/>
            <person name="Zhu J.G."/>
            <person name="Ruan X.D."/>
            <person name="Zhao L."/>
            <person name="Wei J.T."/>
            <person name="Ye R.Z."/>
            <person name="Que T.C."/>
            <person name="Du C.H."/>
            <person name="Zhou Y.H."/>
            <person name="Cheng J.X."/>
            <person name="Dai P.F."/>
            <person name="Guo W.B."/>
            <person name="Han X.H."/>
            <person name="Huang E.J."/>
            <person name="Li L.F."/>
            <person name="Wei W."/>
            <person name="Gao Y.C."/>
            <person name="Liu J.Z."/>
            <person name="Shao H.Z."/>
            <person name="Wang X."/>
            <person name="Wang C.C."/>
            <person name="Yang T.C."/>
            <person name="Huo Q.B."/>
            <person name="Li W."/>
            <person name="Chen H.Y."/>
            <person name="Chen S.E."/>
            <person name="Zhou L.G."/>
            <person name="Ni X.B."/>
            <person name="Tian J.H."/>
            <person name="Sheng Y."/>
            <person name="Liu T."/>
            <person name="Pan Y.S."/>
            <person name="Xia L.Y."/>
            <person name="Li J."/>
            <person name="Zhao F."/>
            <person name="Cao W.C."/>
        </authorList>
    </citation>
    <scope>NUCLEOTIDE SEQUENCE</scope>
    <source>
        <strain evidence="2">Rmic-2018</strain>
    </source>
</reference>
<gene>
    <name evidence="2" type="ORF">HPB51_019352</name>
</gene>
<comment type="caution">
    <text evidence="2">The sequence shown here is derived from an EMBL/GenBank/DDBJ whole genome shotgun (WGS) entry which is preliminary data.</text>
</comment>
<dbReference type="AlphaFoldDB" id="A0A9J6D6U7"/>